<dbReference type="STRING" id="266128.ABB25_00900"/>
<protein>
    <submittedName>
        <fullName evidence="2">Uncharacterized protein</fullName>
    </submittedName>
</protein>
<dbReference type="Proteomes" id="UP000051254">
    <property type="component" value="Unassembled WGS sequence"/>
</dbReference>
<dbReference type="PATRIC" id="fig|266128.3.peg.1245"/>
<evidence type="ECO:0000256" key="1">
    <source>
        <dbReference type="SAM" id="Phobius"/>
    </source>
</evidence>
<sequence length="84" mass="9519">MKPADALAFMLYAAGIGFCASVGSTAYRVDAHSVVVALIALALLFAWLILRRWRAVALRQRAKRRQLRMYSNAAWPERTWSDNH</sequence>
<evidence type="ECO:0000313" key="2">
    <source>
        <dbReference type="EMBL" id="KRG60787.1"/>
    </source>
</evidence>
<comment type="caution">
    <text evidence="2">The sequence shown here is derived from an EMBL/GenBank/DDBJ whole genome shotgun (WGS) entry which is preliminary data.</text>
</comment>
<dbReference type="AlphaFoldDB" id="A0A0R0C6A3"/>
<keyword evidence="1" id="KW-0472">Membrane</keyword>
<feature type="transmembrane region" description="Helical" evidence="1">
    <location>
        <begin position="33"/>
        <end position="50"/>
    </location>
</feature>
<keyword evidence="1" id="KW-0812">Transmembrane</keyword>
<keyword evidence="1" id="KW-1133">Transmembrane helix</keyword>
<accession>A0A0R0C6A3</accession>
<reference evidence="2 3" key="1">
    <citation type="submission" date="2015-05" db="EMBL/GenBank/DDBJ databases">
        <title>Genome sequencing and analysis of members of genus Stenotrophomonas.</title>
        <authorList>
            <person name="Patil P.P."/>
            <person name="Midha S."/>
            <person name="Patil P.B."/>
        </authorList>
    </citation>
    <scope>NUCLEOTIDE SEQUENCE [LARGE SCALE GENOMIC DNA]</scope>
    <source>
        <strain evidence="2 3">DSM 17805</strain>
    </source>
</reference>
<organism evidence="2 3">
    <name type="scientific">Stenotrophomonas koreensis</name>
    <dbReference type="NCBI Taxonomy" id="266128"/>
    <lineage>
        <taxon>Bacteria</taxon>
        <taxon>Pseudomonadati</taxon>
        <taxon>Pseudomonadota</taxon>
        <taxon>Gammaproteobacteria</taxon>
        <taxon>Lysobacterales</taxon>
        <taxon>Lysobacteraceae</taxon>
        <taxon>Stenotrophomonas</taxon>
    </lineage>
</organism>
<proteinExistence type="predicted"/>
<dbReference type="EMBL" id="LDJH01000002">
    <property type="protein sequence ID" value="KRG60787.1"/>
    <property type="molecule type" value="Genomic_DNA"/>
</dbReference>
<feature type="transmembrane region" description="Helical" evidence="1">
    <location>
        <begin position="7"/>
        <end position="27"/>
    </location>
</feature>
<evidence type="ECO:0000313" key="3">
    <source>
        <dbReference type="Proteomes" id="UP000051254"/>
    </source>
</evidence>
<dbReference type="RefSeq" id="WP_057662352.1">
    <property type="nucleotide sequence ID" value="NZ_LDJH01000002.1"/>
</dbReference>
<gene>
    <name evidence="2" type="ORF">ABB25_00900</name>
</gene>
<name>A0A0R0C6A3_9GAMM</name>
<keyword evidence="3" id="KW-1185">Reference proteome</keyword>